<keyword evidence="3 7" id="KW-0812">Transmembrane</keyword>
<dbReference type="GO" id="GO:0046872">
    <property type="term" value="F:metal ion binding"/>
    <property type="evidence" value="ECO:0007669"/>
    <property type="project" value="UniProtKB-KW"/>
</dbReference>
<evidence type="ECO:0000256" key="3">
    <source>
        <dbReference type="ARBA" id="ARBA00022692"/>
    </source>
</evidence>
<dbReference type="EMBL" id="WSFT01000014">
    <property type="protein sequence ID" value="MBS4537274.1"/>
    <property type="molecule type" value="Genomic_DNA"/>
</dbReference>
<feature type="transmembrane region" description="Helical" evidence="7">
    <location>
        <begin position="132"/>
        <end position="155"/>
    </location>
</feature>
<name>A0A942UUY9_9FIRM</name>
<comment type="subcellular location">
    <subcellularLocation>
        <location evidence="1">Endomembrane system</location>
        <topology evidence="1">Multi-pass membrane protein</topology>
    </subcellularLocation>
</comment>
<dbReference type="InterPro" id="IPR004254">
    <property type="entry name" value="AdipoR/HlyIII-related"/>
</dbReference>
<dbReference type="GO" id="GO:0140911">
    <property type="term" value="F:pore-forming activity"/>
    <property type="evidence" value="ECO:0007669"/>
    <property type="project" value="InterPro"/>
</dbReference>
<feature type="transmembrane region" description="Helical" evidence="7">
    <location>
        <begin position="21"/>
        <end position="40"/>
    </location>
</feature>
<feature type="binding site" evidence="6">
    <location>
        <position position="193"/>
    </location>
    <ligand>
        <name>Zn(2+)</name>
        <dbReference type="ChEBI" id="CHEBI:29105"/>
    </ligand>
</feature>
<feature type="binding site" evidence="6">
    <location>
        <position position="67"/>
    </location>
    <ligand>
        <name>Zn(2+)</name>
        <dbReference type="ChEBI" id="CHEBI:29105"/>
    </ligand>
</feature>
<keyword evidence="6" id="KW-0479">Metal-binding</keyword>
<reference evidence="8" key="1">
    <citation type="submission" date="2019-12" db="EMBL/GenBank/DDBJ databases">
        <title>Clostridiaceae gen. nov. sp. nov., isolated from sediment in Xinjiang, China.</title>
        <authorList>
            <person name="Zhang R."/>
        </authorList>
    </citation>
    <scope>NUCLEOTIDE SEQUENCE</scope>
    <source>
        <strain evidence="8">D2Q-11</strain>
    </source>
</reference>
<evidence type="ECO:0000313" key="8">
    <source>
        <dbReference type="EMBL" id="MBS4537274.1"/>
    </source>
</evidence>
<dbReference type="InterPro" id="IPR005744">
    <property type="entry name" value="Hy-lIII"/>
</dbReference>
<feature type="transmembrane region" description="Helical" evidence="7">
    <location>
        <begin position="190"/>
        <end position="211"/>
    </location>
</feature>
<comment type="similarity">
    <text evidence="2">Belongs to the UPF0073 (Hly-III) family.</text>
</comment>
<keyword evidence="5 7" id="KW-0472">Membrane</keyword>
<proteinExistence type="inferred from homology"/>
<dbReference type="Proteomes" id="UP000724672">
    <property type="component" value="Unassembled WGS sequence"/>
</dbReference>
<evidence type="ECO:0000256" key="4">
    <source>
        <dbReference type="ARBA" id="ARBA00022989"/>
    </source>
</evidence>
<feature type="binding site" evidence="6">
    <location>
        <position position="189"/>
    </location>
    <ligand>
        <name>Zn(2+)</name>
        <dbReference type="ChEBI" id="CHEBI:29105"/>
    </ligand>
</feature>
<keyword evidence="9" id="KW-1185">Reference proteome</keyword>
<feature type="transmembrane region" description="Helical" evidence="7">
    <location>
        <begin position="80"/>
        <end position="100"/>
    </location>
</feature>
<keyword evidence="4 7" id="KW-1133">Transmembrane helix</keyword>
<organism evidence="8 9">
    <name type="scientific">Anaeromonas frigoriresistens</name>
    <dbReference type="NCBI Taxonomy" id="2683708"/>
    <lineage>
        <taxon>Bacteria</taxon>
        <taxon>Bacillati</taxon>
        <taxon>Bacillota</taxon>
        <taxon>Tissierellia</taxon>
        <taxon>Tissierellales</taxon>
        <taxon>Thermohalobacteraceae</taxon>
        <taxon>Anaeromonas</taxon>
    </lineage>
</organism>
<keyword evidence="6" id="KW-0862">Zinc</keyword>
<evidence type="ECO:0000256" key="5">
    <source>
        <dbReference type="ARBA" id="ARBA00023136"/>
    </source>
</evidence>
<dbReference type="PANTHER" id="PTHR20855">
    <property type="entry name" value="ADIPOR/PROGESTIN RECEPTOR-RELATED"/>
    <property type="match status" value="1"/>
</dbReference>
<protein>
    <submittedName>
        <fullName evidence="8">Hemolysin III family protein</fullName>
    </submittedName>
</protein>
<dbReference type="PANTHER" id="PTHR20855:SF129">
    <property type="entry name" value="HEMOLYSIN-3 HOMOLOG"/>
    <property type="match status" value="1"/>
</dbReference>
<feature type="transmembrane region" description="Helical" evidence="7">
    <location>
        <begin position="161"/>
        <end position="181"/>
    </location>
</feature>
<evidence type="ECO:0000256" key="6">
    <source>
        <dbReference type="PIRSR" id="PIRSR604254-1"/>
    </source>
</evidence>
<dbReference type="RefSeq" id="WP_203365205.1">
    <property type="nucleotide sequence ID" value="NZ_WSFT01000014.1"/>
</dbReference>
<dbReference type="AlphaFoldDB" id="A0A942UUY9"/>
<feature type="transmembrane region" description="Helical" evidence="7">
    <location>
        <begin position="46"/>
        <end position="68"/>
    </location>
</feature>
<gene>
    <name evidence="8" type="ORF">GOQ27_02310</name>
</gene>
<evidence type="ECO:0000256" key="7">
    <source>
        <dbReference type="SAM" id="Phobius"/>
    </source>
</evidence>
<dbReference type="GO" id="GO:0016020">
    <property type="term" value="C:membrane"/>
    <property type="evidence" value="ECO:0007669"/>
    <property type="project" value="InterPro"/>
</dbReference>
<dbReference type="GO" id="GO:0012505">
    <property type="term" value="C:endomembrane system"/>
    <property type="evidence" value="ECO:0007669"/>
    <property type="project" value="UniProtKB-SubCell"/>
</dbReference>
<evidence type="ECO:0000313" key="9">
    <source>
        <dbReference type="Proteomes" id="UP000724672"/>
    </source>
</evidence>
<sequence length="216" mass="24106">METKSRYSKSEEITNSILHGIGLGFAIAALTLLVVLASIYGEVWHVVSFAIYGSTLVILYLSSTLYHSFPEGSVKDIFQVFDHASIYLLIAGTYTPLTLIPLRGKLGWTMFGIVWGIAIIGIAFKIFFVKKFVILSTLLYIGMGWMIIIAIKPLINTVNSINIIFLVLGGLLYTIGTIFFINKRIKFNHAIWHIFVLGGSVCHFFTILYLLPSLGY</sequence>
<dbReference type="Pfam" id="PF03006">
    <property type="entry name" value="HlyIII"/>
    <property type="match status" value="1"/>
</dbReference>
<evidence type="ECO:0000256" key="1">
    <source>
        <dbReference type="ARBA" id="ARBA00004127"/>
    </source>
</evidence>
<accession>A0A942UUY9</accession>
<comment type="caution">
    <text evidence="8">The sequence shown here is derived from an EMBL/GenBank/DDBJ whole genome shotgun (WGS) entry which is preliminary data.</text>
</comment>
<evidence type="ECO:0000256" key="2">
    <source>
        <dbReference type="ARBA" id="ARBA00008488"/>
    </source>
</evidence>
<feature type="transmembrane region" description="Helical" evidence="7">
    <location>
        <begin position="106"/>
        <end position="127"/>
    </location>
</feature>
<dbReference type="NCBIfam" id="TIGR01065">
    <property type="entry name" value="hlyIII"/>
    <property type="match status" value="1"/>
</dbReference>